<name>A0ABN2H146_9ACTN</name>
<gene>
    <name evidence="2" type="ORF">GCM10009745_25320</name>
</gene>
<proteinExistence type="predicted"/>
<dbReference type="Proteomes" id="UP001500280">
    <property type="component" value="Unassembled WGS sequence"/>
</dbReference>
<feature type="transmembrane region" description="Helical" evidence="1">
    <location>
        <begin position="40"/>
        <end position="64"/>
    </location>
</feature>
<keyword evidence="1" id="KW-0812">Transmembrane</keyword>
<keyword evidence="3" id="KW-1185">Reference proteome</keyword>
<dbReference type="RefSeq" id="WP_344149775.1">
    <property type="nucleotide sequence ID" value="NZ_BAAANF010000008.1"/>
</dbReference>
<evidence type="ECO:0000313" key="2">
    <source>
        <dbReference type="EMBL" id="GAA1680264.1"/>
    </source>
</evidence>
<evidence type="ECO:0000313" key="3">
    <source>
        <dbReference type="Proteomes" id="UP001500280"/>
    </source>
</evidence>
<dbReference type="EMBL" id="BAAANF010000008">
    <property type="protein sequence ID" value="GAA1680264.1"/>
    <property type="molecule type" value="Genomic_DNA"/>
</dbReference>
<keyword evidence="1" id="KW-1133">Transmembrane helix</keyword>
<reference evidence="2 3" key="1">
    <citation type="journal article" date="2019" name="Int. J. Syst. Evol. Microbiol.">
        <title>The Global Catalogue of Microorganisms (GCM) 10K type strain sequencing project: providing services to taxonomists for standard genome sequencing and annotation.</title>
        <authorList>
            <consortium name="The Broad Institute Genomics Platform"/>
            <consortium name="The Broad Institute Genome Sequencing Center for Infectious Disease"/>
            <person name="Wu L."/>
            <person name="Ma J."/>
        </authorList>
    </citation>
    <scope>NUCLEOTIDE SEQUENCE [LARGE SCALE GENOMIC DNA]</scope>
    <source>
        <strain evidence="2 3">JCM 14307</strain>
    </source>
</reference>
<sequence length="303" mass="33484">MRELLNRRPDQPMPPGQHEKLRADLLTAIETEQARTPRRVLVPVAAAAAVLMVAAGLAVAVPALRNNDSGTSVAGQGALSIRELSAQETAELQAQCLAEADRITLKQLPRPFRGYTPVRAFQFTDVQDPRVVNTWLITKGIPDKWQDDSPSVDVPDEEGYWLCSRTKGGVISESSIRQGDHMPYPHPVWRSSRNSGVLVDPVVRVTVQEQGKAEADAYLANGFWFAPTVGRTNWGPHDADDPSLKDFVVRGYDAGNRMVYDSADLPTQEPCMHRWVDPNGNPVGGTKTPTLPYCKTYDWSAKW</sequence>
<evidence type="ECO:0000256" key="1">
    <source>
        <dbReference type="SAM" id="Phobius"/>
    </source>
</evidence>
<accession>A0ABN2H146</accession>
<keyword evidence="1" id="KW-0472">Membrane</keyword>
<comment type="caution">
    <text evidence="2">The sequence shown here is derived from an EMBL/GenBank/DDBJ whole genome shotgun (WGS) entry which is preliminary data.</text>
</comment>
<protein>
    <submittedName>
        <fullName evidence="2">Uncharacterized protein</fullName>
    </submittedName>
</protein>
<organism evidence="2 3">
    <name type="scientific">Kribbella yunnanensis</name>
    <dbReference type="NCBI Taxonomy" id="190194"/>
    <lineage>
        <taxon>Bacteria</taxon>
        <taxon>Bacillati</taxon>
        <taxon>Actinomycetota</taxon>
        <taxon>Actinomycetes</taxon>
        <taxon>Propionibacteriales</taxon>
        <taxon>Kribbellaceae</taxon>
        <taxon>Kribbella</taxon>
    </lineage>
</organism>